<dbReference type="RefSeq" id="WP_368499466.1">
    <property type="nucleotide sequence ID" value="NZ_CP162511.1"/>
</dbReference>
<dbReference type="AlphaFoldDB" id="A0AB39BLN0"/>
<sequence>MIGTGRIRIGEHESTLVRNDPCAPAALVRRMHPGTEVEHYRVVTFDIDPAERRLIGRFRTREAADRAVGYTVPAGRIRLALNLLPKGAWGKLRSPPAATVLRDALRW</sequence>
<name>A0AB39BLN0_9MICO</name>
<dbReference type="EMBL" id="CP162511">
    <property type="protein sequence ID" value="XDI07092.1"/>
    <property type="molecule type" value="Genomic_DNA"/>
</dbReference>
<organism evidence="1">
    <name type="scientific">Herbiconiux sp. A18JL235</name>
    <dbReference type="NCBI Taxonomy" id="3152363"/>
    <lineage>
        <taxon>Bacteria</taxon>
        <taxon>Bacillati</taxon>
        <taxon>Actinomycetota</taxon>
        <taxon>Actinomycetes</taxon>
        <taxon>Micrococcales</taxon>
        <taxon>Microbacteriaceae</taxon>
        <taxon>Herbiconiux</taxon>
    </lineage>
</organism>
<evidence type="ECO:0000313" key="1">
    <source>
        <dbReference type="EMBL" id="XDI07092.1"/>
    </source>
</evidence>
<evidence type="ECO:0008006" key="2">
    <source>
        <dbReference type="Google" id="ProtNLM"/>
    </source>
</evidence>
<gene>
    <name evidence="1" type="ORF">ABFY20_08335</name>
</gene>
<reference evidence="1" key="1">
    <citation type="submission" date="2024-05" db="EMBL/GenBank/DDBJ databases">
        <title>Herbiconiux sp. A18JL235.</title>
        <authorList>
            <person name="Zhang G."/>
        </authorList>
    </citation>
    <scope>NUCLEOTIDE SEQUENCE</scope>
    <source>
        <strain evidence="1">A18JL235</strain>
    </source>
</reference>
<protein>
    <recommendedName>
        <fullName evidence="2">SPOR domain-containing protein</fullName>
    </recommendedName>
</protein>
<proteinExistence type="predicted"/>
<accession>A0AB39BLN0</accession>